<evidence type="ECO:0000256" key="4">
    <source>
        <dbReference type="ARBA" id="ARBA00023235"/>
    </source>
</evidence>
<dbReference type="CDD" id="cd02573">
    <property type="entry name" value="PseudoU_synth_EcTruB"/>
    <property type="match status" value="1"/>
</dbReference>
<comment type="function">
    <text evidence="5">Responsible for synthesis of pseudouridine from uracil-55 in the psi GC loop of transfer RNAs.</text>
</comment>
<feature type="domain" description="Pseudouridine synthase II N-terminal" evidence="6">
    <location>
        <begin position="33"/>
        <end position="181"/>
    </location>
</feature>
<dbReference type="KEGG" id="taer:GT409_01710"/>
<dbReference type="GO" id="GO:0031119">
    <property type="term" value="P:tRNA pseudouridine synthesis"/>
    <property type="evidence" value="ECO:0007669"/>
    <property type="project" value="UniProtKB-UniRule"/>
</dbReference>
<comment type="similarity">
    <text evidence="2 5">Belongs to the pseudouridine synthase TruB family. Type 1 subfamily.</text>
</comment>
<dbReference type="HAMAP" id="MF_01080">
    <property type="entry name" value="TruB_bact"/>
    <property type="match status" value="1"/>
</dbReference>
<evidence type="ECO:0000256" key="3">
    <source>
        <dbReference type="ARBA" id="ARBA00022694"/>
    </source>
</evidence>
<dbReference type="InterPro" id="IPR032819">
    <property type="entry name" value="TruB_C"/>
</dbReference>
<dbReference type="PANTHER" id="PTHR13767:SF2">
    <property type="entry name" value="PSEUDOURIDYLATE SYNTHASE TRUB1"/>
    <property type="match status" value="1"/>
</dbReference>
<dbReference type="Pfam" id="PF16198">
    <property type="entry name" value="TruB_C_2"/>
    <property type="match status" value="1"/>
</dbReference>
<dbReference type="AlphaFoldDB" id="A0A6P1M7R4"/>
<evidence type="ECO:0000256" key="1">
    <source>
        <dbReference type="ARBA" id="ARBA00000385"/>
    </source>
</evidence>
<keyword evidence="3 5" id="KW-0819">tRNA processing</keyword>
<dbReference type="RefSeq" id="WP_160626326.1">
    <property type="nucleotide sequence ID" value="NZ_CP047593.1"/>
</dbReference>
<dbReference type="PANTHER" id="PTHR13767">
    <property type="entry name" value="TRNA-PSEUDOURIDINE SYNTHASE"/>
    <property type="match status" value="1"/>
</dbReference>
<dbReference type="EMBL" id="CP047593">
    <property type="protein sequence ID" value="QHI68218.1"/>
    <property type="molecule type" value="Genomic_DNA"/>
</dbReference>
<keyword evidence="4 5" id="KW-0413">Isomerase</keyword>
<dbReference type="Proteomes" id="UP000464954">
    <property type="component" value="Chromosome"/>
</dbReference>
<feature type="domain" description="tRNA pseudouridylate synthase B C-terminal" evidence="7">
    <location>
        <begin position="182"/>
        <end position="235"/>
    </location>
</feature>
<sequence>MRKRNPHQPDPDGVLLIDKPQEWTSHDAVAKIRNFFQLNKVGHGGTLDPNATGLIAILIGRGTKLSQRVMSGDKTYEGEILFGVETNSQDTDGEIVAEKDPSGITEELLRKEMRAAVGDQMQVPPMVSAIKKDGVPLYKLARKGQEIEREPRFVHIYKFTLDSFEPPRATFEVKCTKGTYVRTIAHDLGQRLGCGACLSQLRRTQSGNFDISKAWKLDEILTWDRDQLAANMISMDQI</sequence>
<evidence type="ECO:0000259" key="7">
    <source>
        <dbReference type="Pfam" id="PF16198"/>
    </source>
</evidence>
<dbReference type="Gene3D" id="3.30.2350.10">
    <property type="entry name" value="Pseudouridine synthase"/>
    <property type="match status" value="1"/>
</dbReference>
<dbReference type="Pfam" id="PF01509">
    <property type="entry name" value="TruB_N"/>
    <property type="match status" value="1"/>
</dbReference>
<dbReference type="GO" id="GO:0160148">
    <property type="term" value="F:tRNA pseudouridine(55) synthase activity"/>
    <property type="evidence" value="ECO:0007669"/>
    <property type="project" value="UniProtKB-EC"/>
</dbReference>
<proteinExistence type="inferred from homology"/>
<dbReference type="GO" id="GO:1990481">
    <property type="term" value="P:mRNA pseudouridine synthesis"/>
    <property type="evidence" value="ECO:0007669"/>
    <property type="project" value="TreeGrafter"/>
</dbReference>
<dbReference type="SUPFAM" id="SSF55120">
    <property type="entry name" value="Pseudouridine synthase"/>
    <property type="match status" value="1"/>
</dbReference>
<evidence type="ECO:0000256" key="5">
    <source>
        <dbReference type="HAMAP-Rule" id="MF_01080"/>
    </source>
</evidence>
<accession>A0A6P1M7R4</accession>
<name>A0A6P1M7R4_9BACT</name>
<evidence type="ECO:0000313" key="8">
    <source>
        <dbReference type="EMBL" id="QHI68218.1"/>
    </source>
</evidence>
<dbReference type="InterPro" id="IPR020103">
    <property type="entry name" value="PsdUridine_synth_cat_dom_sf"/>
</dbReference>
<dbReference type="EC" id="5.4.99.25" evidence="5"/>
<comment type="catalytic activity">
    <reaction evidence="1 5">
        <text>uridine(55) in tRNA = pseudouridine(55) in tRNA</text>
        <dbReference type="Rhea" id="RHEA:42532"/>
        <dbReference type="Rhea" id="RHEA-COMP:10101"/>
        <dbReference type="Rhea" id="RHEA-COMP:10102"/>
        <dbReference type="ChEBI" id="CHEBI:65314"/>
        <dbReference type="ChEBI" id="CHEBI:65315"/>
        <dbReference type="EC" id="5.4.99.25"/>
    </reaction>
</comment>
<feature type="active site" description="Nucleophile" evidence="5">
    <location>
        <position position="48"/>
    </location>
</feature>
<keyword evidence="9" id="KW-1185">Reference proteome</keyword>
<evidence type="ECO:0000256" key="2">
    <source>
        <dbReference type="ARBA" id="ARBA00005642"/>
    </source>
</evidence>
<dbReference type="InterPro" id="IPR002501">
    <property type="entry name" value="PsdUridine_synth_N"/>
</dbReference>
<dbReference type="InterPro" id="IPR014780">
    <property type="entry name" value="tRNA_psdUridine_synth_TruB"/>
</dbReference>
<protein>
    <recommendedName>
        <fullName evidence="5">tRNA pseudouridine synthase B</fullName>
        <ecNumber evidence="5">5.4.99.25</ecNumber>
    </recommendedName>
    <alternativeName>
        <fullName evidence="5">tRNA pseudouridine(55) synthase</fullName>
        <shortName evidence="5">Psi55 synthase</shortName>
    </alternativeName>
    <alternativeName>
        <fullName evidence="5">tRNA pseudouridylate synthase</fullName>
    </alternativeName>
    <alternativeName>
        <fullName evidence="5">tRNA-uridine isomerase</fullName>
    </alternativeName>
</protein>
<dbReference type="GO" id="GO:0003723">
    <property type="term" value="F:RNA binding"/>
    <property type="evidence" value="ECO:0007669"/>
    <property type="project" value="InterPro"/>
</dbReference>
<dbReference type="NCBIfam" id="TIGR00431">
    <property type="entry name" value="TruB"/>
    <property type="match status" value="1"/>
</dbReference>
<evidence type="ECO:0000259" key="6">
    <source>
        <dbReference type="Pfam" id="PF01509"/>
    </source>
</evidence>
<organism evidence="8 9">
    <name type="scientific">Tichowtungia aerotolerans</name>
    <dbReference type="NCBI Taxonomy" id="2697043"/>
    <lineage>
        <taxon>Bacteria</taxon>
        <taxon>Pseudomonadati</taxon>
        <taxon>Kiritimatiellota</taxon>
        <taxon>Tichowtungiia</taxon>
        <taxon>Tichowtungiales</taxon>
        <taxon>Tichowtungiaceae</taxon>
        <taxon>Tichowtungia</taxon>
    </lineage>
</organism>
<gene>
    <name evidence="5 8" type="primary">truB</name>
    <name evidence="8" type="ORF">GT409_01710</name>
</gene>
<reference evidence="8 9" key="1">
    <citation type="submission" date="2020-01" db="EMBL/GenBank/DDBJ databases">
        <title>Ponticoccus aerotolerans gen. nov., sp. nov., an anaerobic bacterium and proposal of Ponticoccusceae fam. nov., Ponticoccusles ord. nov. and Ponticoccuse classis nov. in the phylum Kiritimatiellaeota.</title>
        <authorList>
            <person name="Zhou L.Y."/>
            <person name="Du Z.J."/>
        </authorList>
    </citation>
    <scope>NUCLEOTIDE SEQUENCE [LARGE SCALE GENOMIC DNA]</scope>
    <source>
        <strain evidence="8 9">S-5007</strain>
    </source>
</reference>
<evidence type="ECO:0000313" key="9">
    <source>
        <dbReference type="Proteomes" id="UP000464954"/>
    </source>
</evidence>